<dbReference type="Proteomes" id="UP000006443">
    <property type="component" value="Unassembled WGS sequence"/>
</dbReference>
<feature type="transmembrane region" description="Helical" evidence="1">
    <location>
        <begin position="54"/>
        <end position="81"/>
    </location>
</feature>
<dbReference type="AlphaFoldDB" id="C0GDB9"/>
<comment type="caution">
    <text evidence="2">The sequence shown here is derived from an EMBL/GenBank/DDBJ whole genome shotgun (WGS) entry which is preliminary data.</text>
</comment>
<protein>
    <recommendedName>
        <fullName evidence="4">DUF1440 domain-containing protein</fullName>
    </recommendedName>
</protein>
<keyword evidence="1" id="KW-1133">Transmembrane helix</keyword>
<dbReference type="RefSeq" id="WP_008514680.1">
    <property type="nucleotide sequence ID" value="NZ_ACJM01000002.1"/>
</dbReference>
<keyword evidence="1" id="KW-0472">Membrane</keyword>
<evidence type="ECO:0008006" key="4">
    <source>
        <dbReference type="Google" id="ProtNLM"/>
    </source>
</evidence>
<dbReference type="STRING" id="555088.DealDRAFT_0570"/>
<reference evidence="2 3" key="1">
    <citation type="submission" date="2009-02" db="EMBL/GenBank/DDBJ databases">
        <title>Sequencing of the draft genome and assembly of Dethiobacter alkaliphilus AHT 1.</title>
        <authorList>
            <consortium name="US DOE Joint Genome Institute (JGI-PGF)"/>
            <person name="Lucas S."/>
            <person name="Copeland A."/>
            <person name="Lapidus A."/>
            <person name="Glavina del Rio T."/>
            <person name="Dalin E."/>
            <person name="Tice H."/>
            <person name="Bruce D."/>
            <person name="Goodwin L."/>
            <person name="Pitluck S."/>
            <person name="Larimer F."/>
            <person name="Land M.L."/>
            <person name="Hauser L."/>
            <person name="Muyzer G."/>
        </authorList>
    </citation>
    <scope>NUCLEOTIDE SEQUENCE [LARGE SCALE GENOMIC DNA]</scope>
    <source>
        <strain evidence="2 3">AHT 1</strain>
    </source>
</reference>
<evidence type="ECO:0000256" key="1">
    <source>
        <dbReference type="SAM" id="Phobius"/>
    </source>
</evidence>
<dbReference type="EMBL" id="ACJM01000002">
    <property type="protein sequence ID" value="EEG78640.1"/>
    <property type="molecule type" value="Genomic_DNA"/>
</dbReference>
<feature type="transmembrane region" description="Helical" evidence="1">
    <location>
        <begin position="12"/>
        <end position="34"/>
    </location>
</feature>
<gene>
    <name evidence="2" type="ORF">DealDRAFT_0570</name>
</gene>
<accession>C0GDB9</accession>
<proteinExistence type="predicted"/>
<evidence type="ECO:0000313" key="2">
    <source>
        <dbReference type="EMBL" id="EEG78640.1"/>
    </source>
</evidence>
<keyword evidence="1" id="KW-0812">Transmembrane</keyword>
<sequence length="151" mass="16809">MLFLKDRFVRGSIAGMIAGIIMNMVSYLLVRILGFGEDLLTDYMAEMLFGRTPLMPVESVVALIGHILFTGTLGVVFVYILTIVDSDYIFYKALAFAWASWFILYSLGILFEVPLLDKNTVSTIIGHGITSTVFGVVLAWVLSLIEKRMLS</sequence>
<organism evidence="2 3">
    <name type="scientific">Dethiobacter alkaliphilus AHT 1</name>
    <dbReference type="NCBI Taxonomy" id="555088"/>
    <lineage>
        <taxon>Bacteria</taxon>
        <taxon>Bacillati</taxon>
        <taxon>Bacillota</taxon>
        <taxon>Dethiobacteria</taxon>
        <taxon>Dethiobacterales</taxon>
        <taxon>Dethiobacteraceae</taxon>
        <taxon>Dethiobacter</taxon>
    </lineage>
</organism>
<name>C0GDB9_DETAL</name>
<keyword evidence="3" id="KW-1185">Reference proteome</keyword>
<evidence type="ECO:0000313" key="3">
    <source>
        <dbReference type="Proteomes" id="UP000006443"/>
    </source>
</evidence>
<feature type="transmembrane region" description="Helical" evidence="1">
    <location>
        <begin position="123"/>
        <end position="145"/>
    </location>
</feature>
<feature type="transmembrane region" description="Helical" evidence="1">
    <location>
        <begin position="93"/>
        <end position="111"/>
    </location>
</feature>